<dbReference type="InterPro" id="IPR000073">
    <property type="entry name" value="AB_hydrolase_1"/>
</dbReference>
<evidence type="ECO:0000256" key="3">
    <source>
        <dbReference type="SAM" id="SignalP"/>
    </source>
</evidence>
<feature type="chain" id="PRO_5021957139" evidence="3">
    <location>
        <begin position="27"/>
        <end position="490"/>
    </location>
</feature>
<comment type="caution">
    <text evidence="6">The sequence shown here is derived from an EMBL/GenBank/DDBJ whole genome shotgun (WGS) entry which is preliminary data.</text>
</comment>
<feature type="domain" description="Peptidase S33 tripeptidyl aminopeptidase-like C-terminal" evidence="5">
    <location>
        <begin position="389"/>
        <end position="478"/>
    </location>
</feature>
<dbReference type="EMBL" id="VFOW01000001">
    <property type="protein sequence ID" value="TQL79340.1"/>
    <property type="molecule type" value="Genomic_DNA"/>
</dbReference>
<dbReference type="PANTHER" id="PTHR43248:SF25">
    <property type="entry name" value="AB HYDROLASE-1 DOMAIN-CONTAINING PROTEIN-RELATED"/>
    <property type="match status" value="1"/>
</dbReference>
<evidence type="ECO:0000256" key="2">
    <source>
        <dbReference type="ARBA" id="ARBA00022801"/>
    </source>
</evidence>
<dbReference type="InterPro" id="IPR013595">
    <property type="entry name" value="Pept_S33_TAP-like_C"/>
</dbReference>
<keyword evidence="7" id="KW-1185">Reference proteome</keyword>
<keyword evidence="2" id="KW-0378">Hydrolase</keyword>
<keyword evidence="3" id="KW-0732">Signal</keyword>
<dbReference type="InterPro" id="IPR051601">
    <property type="entry name" value="Serine_prot/Carboxylest_S33"/>
</dbReference>
<evidence type="ECO:0000259" key="4">
    <source>
        <dbReference type="Pfam" id="PF00561"/>
    </source>
</evidence>
<feature type="domain" description="AB hydrolase-1" evidence="4">
    <location>
        <begin position="102"/>
        <end position="250"/>
    </location>
</feature>
<dbReference type="GO" id="GO:0016787">
    <property type="term" value="F:hydrolase activity"/>
    <property type="evidence" value="ECO:0007669"/>
    <property type="project" value="UniProtKB-KW"/>
</dbReference>
<dbReference type="RefSeq" id="WP_170183456.1">
    <property type="nucleotide sequence ID" value="NZ_JBHTGS010000002.1"/>
</dbReference>
<comment type="similarity">
    <text evidence="1">Belongs to the peptidase S33 family.</text>
</comment>
<evidence type="ECO:0000256" key="1">
    <source>
        <dbReference type="ARBA" id="ARBA00010088"/>
    </source>
</evidence>
<accession>A0A543B3J1</accession>
<dbReference type="InterPro" id="IPR029058">
    <property type="entry name" value="AB_hydrolase_fold"/>
</dbReference>
<feature type="signal peptide" evidence="3">
    <location>
        <begin position="1"/>
        <end position="26"/>
    </location>
</feature>
<dbReference type="Proteomes" id="UP000317043">
    <property type="component" value="Unassembled WGS sequence"/>
</dbReference>
<sequence>MRTAAAALTLISVAVVAGYVTVSAWAETEPTVDNLQWTDCGERLQCATLPVPVDWADPDGTTTEINLARIPAAGDSQGSLIANFGAGNSTSILRQPPPAVARLAESFDLVVFDPRGLGQADNGTLVECPTAPAPLYGLMDARSEADWTAHAEINTEYDTGCQQAAGDGFAGLNSWQIAHDLDRLREVLGESHLRYFGNSYGGAYAQAYISLFPERVGSVVVDGVPDHTQPDLAAWLENYALAGEQQLTEFDQWCAGRPGCAAHEIGVIETFDRLAEQVRRAPLPAPGAGDGAELSEAEFFSVIHKVVTMPPVWPQLAVDMSQALDGDASGLATWVEQPDPDEPGYLQAALLCHDFMPRTPDFAEAMAIEAELKQVAPRLGWVELRFELARCNGISSLPAYPPAPLEVEELAPVLVLIGDVDNNTPHLGAENVAGQLPGAGVVRHGDGHAAFMHGNSCLGDHVIDYFESGTVPPSGATCPGELVDRFPDRP</sequence>
<gene>
    <name evidence="6" type="ORF">FB566_4941</name>
</gene>
<dbReference type="InParanoid" id="A0A543B3J1"/>
<evidence type="ECO:0000313" key="6">
    <source>
        <dbReference type="EMBL" id="TQL79340.1"/>
    </source>
</evidence>
<proteinExistence type="inferred from homology"/>
<name>A0A543B3J1_9ACTN</name>
<dbReference type="SUPFAM" id="SSF53474">
    <property type="entry name" value="alpha/beta-Hydrolases"/>
    <property type="match status" value="1"/>
</dbReference>
<dbReference type="Pfam" id="PF00561">
    <property type="entry name" value="Abhydrolase_1"/>
    <property type="match status" value="1"/>
</dbReference>
<protein>
    <submittedName>
        <fullName evidence="6">Tripeptidyl-peptidase C</fullName>
    </submittedName>
</protein>
<dbReference type="Gene3D" id="3.40.50.1820">
    <property type="entry name" value="alpha/beta hydrolase"/>
    <property type="match status" value="1"/>
</dbReference>
<evidence type="ECO:0000313" key="7">
    <source>
        <dbReference type="Proteomes" id="UP000317043"/>
    </source>
</evidence>
<organism evidence="6 7">
    <name type="scientific">Stackebrandtia endophytica</name>
    <dbReference type="NCBI Taxonomy" id="1496996"/>
    <lineage>
        <taxon>Bacteria</taxon>
        <taxon>Bacillati</taxon>
        <taxon>Actinomycetota</taxon>
        <taxon>Actinomycetes</taxon>
        <taxon>Glycomycetales</taxon>
        <taxon>Glycomycetaceae</taxon>
        <taxon>Stackebrandtia</taxon>
    </lineage>
</organism>
<dbReference type="PANTHER" id="PTHR43248">
    <property type="entry name" value="2-SUCCINYL-6-HYDROXY-2,4-CYCLOHEXADIENE-1-CARBOXYLATE SYNTHASE"/>
    <property type="match status" value="1"/>
</dbReference>
<dbReference type="AlphaFoldDB" id="A0A543B3J1"/>
<reference evidence="6 7" key="1">
    <citation type="submission" date="2019-06" db="EMBL/GenBank/DDBJ databases">
        <title>Sequencing the genomes of 1000 actinobacteria strains.</title>
        <authorList>
            <person name="Klenk H.-P."/>
        </authorList>
    </citation>
    <scope>NUCLEOTIDE SEQUENCE [LARGE SCALE GENOMIC DNA]</scope>
    <source>
        <strain evidence="6 7">DSM 45928</strain>
    </source>
</reference>
<evidence type="ECO:0000259" key="5">
    <source>
        <dbReference type="Pfam" id="PF08386"/>
    </source>
</evidence>
<dbReference type="Pfam" id="PF08386">
    <property type="entry name" value="Abhydrolase_4"/>
    <property type="match status" value="1"/>
</dbReference>